<dbReference type="RefSeq" id="WP_081943851.1">
    <property type="nucleotide sequence ID" value="NZ_JACEIP010000002.1"/>
</dbReference>
<proteinExistence type="inferred from homology"/>
<evidence type="ECO:0000256" key="4">
    <source>
        <dbReference type="ARBA" id="ARBA00022692"/>
    </source>
</evidence>
<dbReference type="Proteomes" id="UP000530514">
    <property type="component" value="Unassembled WGS sequence"/>
</dbReference>
<keyword evidence="5 7" id="KW-1133">Transmembrane helix</keyword>
<feature type="transmembrane region" description="Helical" evidence="7">
    <location>
        <begin position="49"/>
        <end position="74"/>
    </location>
</feature>
<dbReference type="GO" id="GO:0005886">
    <property type="term" value="C:plasma membrane"/>
    <property type="evidence" value="ECO:0007669"/>
    <property type="project" value="UniProtKB-SubCell"/>
</dbReference>
<evidence type="ECO:0000256" key="5">
    <source>
        <dbReference type="ARBA" id="ARBA00022989"/>
    </source>
</evidence>
<feature type="transmembrane region" description="Helical" evidence="7">
    <location>
        <begin position="260"/>
        <end position="280"/>
    </location>
</feature>
<dbReference type="OrthoDB" id="9810876at2"/>
<dbReference type="PANTHER" id="PTHR34184">
    <property type="entry name" value="UPF0718 PROTEIN YCGR"/>
    <property type="match status" value="1"/>
</dbReference>
<evidence type="ECO:0000256" key="2">
    <source>
        <dbReference type="ARBA" id="ARBA00006386"/>
    </source>
</evidence>
<comment type="caution">
    <text evidence="8">The sequence shown here is derived from an EMBL/GenBank/DDBJ whole genome shotgun (WGS) entry which is preliminary data.</text>
</comment>
<reference evidence="8 9" key="1">
    <citation type="submission" date="2020-07" db="EMBL/GenBank/DDBJ databases">
        <authorList>
            <person name="Feng H."/>
        </authorList>
    </citation>
    <scope>NUCLEOTIDE SEQUENCE [LARGE SCALE GENOMIC DNA]</scope>
    <source>
        <strain evidence="9">s-11</strain>
    </source>
</reference>
<evidence type="ECO:0000256" key="1">
    <source>
        <dbReference type="ARBA" id="ARBA00004651"/>
    </source>
</evidence>
<dbReference type="EMBL" id="JACEIP010000002">
    <property type="protein sequence ID" value="MBA4541652.1"/>
    <property type="molecule type" value="Genomic_DNA"/>
</dbReference>
<feature type="transmembrane region" description="Helical" evidence="7">
    <location>
        <begin position="6"/>
        <end position="28"/>
    </location>
</feature>
<keyword evidence="3" id="KW-1003">Cell membrane</keyword>
<evidence type="ECO:0000256" key="6">
    <source>
        <dbReference type="ARBA" id="ARBA00023136"/>
    </source>
</evidence>
<comment type="subcellular location">
    <subcellularLocation>
        <location evidence="1">Cell membrane</location>
        <topology evidence="1">Multi-pass membrane protein</topology>
    </subcellularLocation>
</comment>
<sequence length="347" mass="38458">MWLKNYYIEITGVLVFIALFYFLTSGQIMELGSLMAKFAITDNVQLQNLSTIFLSIFIEGLPFILMGVFVSVLIHEFVDEEVIWKWIPKNPLLSIPLAACLGIFLPICECGIVPVARRLIQKGLPAHTAFTFLLAAPIVNPVTAVSTYIAFRNNWDMVFLRLGLGAGIAVAMGIMFLLFFSKTDVLKGNLQKADCHHSCHHDHAHPHDHCHDHRGLEARLCHAFYHAIFEFIDMGKYFVAGAFIAACFQTFIGLSVMKSVAAHEGIAVIVMMGIAFGLSICSSSDAFVAASFRGILGNAPLFSFLVYGPMMDLKNLLMMIGSFRSSVVWFFWGGTTLLTILSILLFV</sequence>
<comment type="similarity">
    <text evidence="2">Belongs to the UPF0718 family.</text>
</comment>
<evidence type="ECO:0000313" key="9">
    <source>
        <dbReference type="Proteomes" id="UP000530514"/>
    </source>
</evidence>
<dbReference type="Pfam" id="PF03773">
    <property type="entry name" value="ArsP_1"/>
    <property type="match status" value="1"/>
</dbReference>
<evidence type="ECO:0000256" key="7">
    <source>
        <dbReference type="SAM" id="Phobius"/>
    </source>
</evidence>
<keyword evidence="4 7" id="KW-0812">Transmembrane</keyword>
<evidence type="ECO:0000313" key="8">
    <source>
        <dbReference type="EMBL" id="MBA4541652.1"/>
    </source>
</evidence>
<accession>A0A7W1X7S2</accession>
<feature type="transmembrane region" description="Helical" evidence="7">
    <location>
        <begin position="94"/>
        <end position="116"/>
    </location>
</feature>
<dbReference type="PANTHER" id="PTHR34184:SF4">
    <property type="entry name" value="UPF0718 PROTEIN YCGR"/>
    <property type="match status" value="1"/>
</dbReference>
<feature type="transmembrane region" description="Helical" evidence="7">
    <location>
        <begin position="237"/>
        <end position="254"/>
    </location>
</feature>
<name>A0A7W1X7S2_9BACL</name>
<keyword evidence="9" id="KW-1185">Reference proteome</keyword>
<feature type="transmembrane region" description="Helical" evidence="7">
    <location>
        <begin position="157"/>
        <end position="180"/>
    </location>
</feature>
<dbReference type="AlphaFoldDB" id="A0A7W1X7S2"/>
<feature type="transmembrane region" description="Helical" evidence="7">
    <location>
        <begin position="128"/>
        <end position="151"/>
    </location>
</feature>
<feature type="transmembrane region" description="Helical" evidence="7">
    <location>
        <begin position="287"/>
        <end position="307"/>
    </location>
</feature>
<evidence type="ECO:0000256" key="3">
    <source>
        <dbReference type="ARBA" id="ARBA00022475"/>
    </source>
</evidence>
<keyword evidence="6 7" id="KW-0472">Membrane</keyword>
<organism evidence="8 9">
    <name type="scientific">Thermoactinomyces daqus</name>
    <dbReference type="NCBI Taxonomy" id="1329516"/>
    <lineage>
        <taxon>Bacteria</taxon>
        <taxon>Bacillati</taxon>
        <taxon>Bacillota</taxon>
        <taxon>Bacilli</taxon>
        <taxon>Bacillales</taxon>
        <taxon>Thermoactinomycetaceae</taxon>
        <taxon>Thermoactinomyces</taxon>
    </lineage>
</organism>
<gene>
    <name evidence="8" type="ORF">H1164_01860</name>
</gene>
<dbReference type="InterPro" id="IPR005524">
    <property type="entry name" value="DUF318"/>
</dbReference>
<protein>
    <submittedName>
        <fullName evidence="8">Permease</fullName>
    </submittedName>
</protein>
<feature type="transmembrane region" description="Helical" evidence="7">
    <location>
        <begin position="327"/>
        <end position="346"/>
    </location>
</feature>
<dbReference type="InterPro" id="IPR052923">
    <property type="entry name" value="UPF0718"/>
</dbReference>